<dbReference type="RefSeq" id="WP_212532466.1">
    <property type="nucleotide sequence ID" value="NZ_JAGSOG010000249.1"/>
</dbReference>
<accession>A0A941IS23</accession>
<sequence>MGSRTGDEPGGGGPILFLDVDGPLNPYAAPVEDHPDGYLTHRMRPASWAQDYPPVSLDGGGERIPTLRVWLNPSHGGALLRLPVELVWATTWGHEANEWIGPHLDLPELPVVEWTQQDMFGSALDGGSGDAEDDEATFWKTRFVAAYAAGRPFAWFDDQLEAADIRWCDAHHPAPTLLLPIDPALGLCDGDFEAVERWAKQL</sequence>
<proteinExistence type="predicted"/>
<dbReference type="Proteomes" id="UP000675781">
    <property type="component" value="Unassembled WGS sequence"/>
</dbReference>
<name>A0A941IS23_9ACTN</name>
<comment type="caution">
    <text evidence="1">The sequence shown here is derived from an EMBL/GenBank/DDBJ whole genome shotgun (WGS) entry which is preliminary data.</text>
</comment>
<keyword evidence="2" id="KW-1185">Reference proteome</keyword>
<organism evidence="1 2">
    <name type="scientific">Actinospica durhamensis</name>
    <dbReference type="NCBI Taxonomy" id="1508375"/>
    <lineage>
        <taxon>Bacteria</taxon>
        <taxon>Bacillati</taxon>
        <taxon>Actinomycetota</taxon>
        <taxon>Actinomycetes</taxon>
        <taxon>Catenulisporales</taxon>
        <taxon>Actinospicaceae</taxon>
        <taxon>Actinospica</taxon>
    </lineage>
</organism>
<dbReference type="EMBL" id="JAGSOG010000249">
    <property type="protein sequence ID" value="MBR7838004.1"/>
    <property type="molecule type" value="Genomic_DNA"/>
</dbReference>
<reference evidence="1" key="1">
    <citation type="submission" date="2021-04" db="EMBL/GenBank/DDBJ databases">
        <title>Genome based classification of Actinospica acidithermotolerans sp. nov., an actinobacterium isolated from an Indonesian hot spring.</title>
        <authorList>
            <person name="Kusuma A.B."/>
            <person name="Putra K.E."/>
            <person name="Nafisah S."/>
            <person name="Loh J."/>
            <person name="Nouioui I."/>
            <person name="Goodfellow M."/>
        </authorList>
    </citation>
    <scope>NUCLEOTIDE SEQUENCE</scope>
    <source>
        <strain evidence="1">CSCA 57</strain>
    </source>
</reference>
<dbReference type="AlphaFoldDB" id="A0A941IS23"/>
<protein>
    <submittedName>
        <fullName evidence="1">Uncharacterized protein</fullName>
    </submittedName>
</protein>
<evidence type="ECO:0000313" key="2">
    <source>
        <dbReference type="Proteomes" id="UP000675781"/>
    </source>
</evidence>
<gene>
    <name evidence="1" type="ORF">KDL01_32325</name>
</gene>
<evidence type="ECO:0000313" key="1">
    <source>
        <dbReference type="EMBL" id="MBR7838004.1"/>
    </source>
</evidence>